<organism evidence="2">
    <name type="scientific">Spironucleus salmonicida</name>
    <dbReference type="NCBI Taxonomy" id="348837"/>
    <lineage>
        <taxon>Eukaryota</taxon>
        <taxon>Metamonada</taxon>
        <taxon>Diplomonadida</taxon>
        <taxon>Hexamitidae</taxon>
        <taxon>Hexamitinae</taxon>
        <taxon>Spironucleus</taxon>
    </lineage>
</organism>
<keyword evidence="4" id="KW-1185">Reference proteome</keyword>
<dbReference type="EMBL" id="AUWU02000003">
    <property type="protein sequence ID" value="KAH0574996.1"/>
    <property type="molecule type" value="Genomic_DNA"/>
</dbReference>
<evidence type="ECO:0000313" key="3">
    <source>
        <dbReference type="EMBL" id="KAH0574996.1"/>
    </source>
</evidence>
<proteinExistence type="predicted"/>
<evidence type="ECO:0000259" key="1">
    <source>
        <dbReference type="PROSITE" id="PS50090"/>
    </source>
</evidence>
<dbReference type="SMART" id="SM00717">
    <property type="entry name" value="SANT"/>
    <property type="match status" value="2"/>
</dbReference>
<dbReference type="EMBL" id="KI546166">
    <property type="protein sequence ID" value="EST41897.1"/>
    <property type="molecule type" value="Genomic_DNA"/>
</dbReference>
<dbReference type="InterPro" id="IPR009057">
    <property type="entry name" value="Homeodomain-like_sf"/>
</dbReference>
<gene>
    <name evidence="2" type="ORF">SS50377_18200</name>
    <name evidence="3" type="ORF">SS50377_22613</name>
</gene>
<accession>V6LBS7</accession>
<dbReference type="AlphaFoldDB" id="V6LBS7"/>
<evidence type="ECO:0000313" key="2">
    <source>
        <dbReference type="EMBL" id="EST41897.1"/>
    </source>
</evidence>
<evidence type="ECO:0000313" key="4">
    <source>
        <dbReference type="Proteomes" id="UP000018208"/>
    </source>
</evidence>
<dbReference type="VEuPathDB" id="GiardiaDB:SS50377_22613"/>
<feature type="domain" description="Myb-like" evidence="1">
    <location>
        <begin position="1"/>
        <end position="49"/>
    </location>
</feature>
<dbReference type="Pfam" id="PF00249">
    <property type="entry name" value="Myb_DNA-binding"/>
    <property type="match status" value="1"/>
</dbReference>
<reference evidence="3" key="2">
    <citation type="submission" date="2020-12" db="EMBL/GenBank/DDBJ databases">
        <title>New Spironucleus salmonicida genome in near-complete chromosomes.</title>
        <authorList>
            <person name="Xu F."/>
            <person name="Kurt Z."/>
            <person name="Jimenez-Gonzalez A."/>
            <person name="Astvaldsson A."/>
            <person name="Andersson J.O."/>
            <person name="Svard S.G."/>
        </authorList>
    </citation>
    <scope>NUCLEOTIDE SEQUENCE</scope>
    <source>
        <strain evidence="3">ATCC 50377</strain>
    </source>
</reference>
<dbReference type="InterPro" id="IPR001005">
    <property type="entry name" value="SANT/Myb"/>
</dbReference>
<protein>
    <submittedName>
        <fullName evidence="2">Myb-like DNA-binding domain-containing protein</fullName>
    </submittedName>
</protein>
<dbReference type="PROSITE" id="PS50090">
    <property type="entry name" value="MYB_LIKE"/>
    <property type="match status" value="1"/>
</dbReference>
<dbReference type="CDD" id="cd00167">
    <property type="entry name" value="SANT"/>
    <property type="match status" value="1"/>
</dbReference>
<reference evidence="2 3" key="1">
    <citation type="journal article" date="2014" name="PLoS Genet.">
        <title>The Genome of Spironucleus salmonicida Highlights a Fish Pathogen Adapted to Fluctuating Environments.</title>
        <authorList>
            <person name="Xu F."/>
            <person name="Jerlstrom-Hultqvist J."/>
            <person name="Einarsson E."/>
            <person name="Astvaldsson A."/>
            <person name="Svard S.G."/>
            <person name="Andersson J.O."/>
        </authorList>
    </citation>
    <scope>NUCLEOTIDE SEQUENCE</scope>
    <source>
        <strain evidence="3">ATCC 50377</strain>
    </source>
</reference>
<name>V6LBS7_9EUKA</name>
<dbReference type="SUPFAM" id="SSF46689">
    <property type="entry name" value="Homeodomain-like"/>
    <property type="match status" value="2"/>
</dbReference>
<dbReference type="Gene3D" id="1.10.10.60">
    <property type="entry name" value="Homeodomain-like"/>
    <property type="match status" value="1"/>
</dbReference>
<dbReference type="GO" id="GO:0003677">
    <property type="term" value="F:DNA binding"/>
    <property type="evidence" value="ECO:0007669"/>
    <property type="project" value="UniProtKB-KW"/>
</dbReference>
<dbReference type="Proteomes" id="UP000018208">
    <property type="component" value="Unassembled WGS sequence"/>
</dbReference>
<keyword evidence="2" id="KW-0238">DNA-binding</keyword>
<sequence length="131" mass="15897">MPYNKWLPAEKVKLIELLQLQNNRIDWVSISQQIQRSPRQCYDFYRTYLKNEKLPISCGDKQHLWTEEDIDILIREITLRNKFDFEGIQKDFFPQLSPSQLKGKWYHLQRQGKQKINQLSLIFQQVCQQQI</sequence>